<proteinExistence type="predicted"/>
<sequence length="487" mass="53988">MRCGAIQTRGNFPLPFNAPRCHSNKGQLSVAMQFFSSKGQFSFESEVAHLKIRSLRVAAASPASGLPNPLLCLASVCEPDSVFSVSFPKGREWSRRPSLSGHGLHFVAVGHFAHFGARFRFFGTVGRTSVLSPGRSLEGGRPEIILATSYIPFSPSSARFSNFRANVEHLGATSFNPKPHICDVHTWEDTKSWWEASNFAEKPTSFWSKVVQHESGKEKNLRGFTETGDCILVAFHAYHAYYIVFGIGVSQGTGNEAHFVLRVTECISIPQSPTLRITHDGVRSCRVFMCIHPILNCAFRLLGHHASQNEESATFRSLACFPRITAKQRLIGASRWISAQDNPGMHHPSEARQTRRLRSYLSFLIPSVKIPMATASCACKCSLGPLLSTGHEFPAPIHGIPSDVRCMVFLTLCVTHSPNNRSTAPFARCIPSYDTLLHTSATLILRYVGRIPFCDEEAAKFFDQFTDPKLEAVIKYGVESLKEKRQL</sequence>
<protein>
    <submittedName>
        <fullName evidence="1">Uncharacterized protein</fullName>
    </submittedName>
</protein>
<reference evidence="1 2" key="2">
    <citation type="submission" date="2020-07" db="EMBL/GenBank/DDBJ databases">
        <title>Genome assembly of wild tea tree DASZ reveals pedigree and selection history of tea varieties.</title>
        <authorList>
            <person name="Zhang W."/>
        </authorList>
    </citation>
    <scope>NUCLEOTIDE SEQUENCE [LARGE SCALE GENOMIC DNA]</scope>
    <source>
        <strain evidence="2">cv. G240</strain>
        <tissue evidence="1">Leaf</tissue>
    </source>
</reference>
<reference evidence="2" key="1">
    <citation type="journal article" date="2020" name="Nat. Commun.">
        <title>Genome assembly of wild tea tree DASZ reveals pedigree and selection history of tea varieties.</title>
        <authorList>
            <person name="Zhang W."/>
            <person name="Zhang Y."/>
            <person name="Qiu H."/>
            <person name="Guo Y."/>
            <person name="Wan H."/>
            <person name="Zhang X."/>
            <person name="Scossa F."/>
            <person name="Alseekh S."/>
            <person name="Zhang Q."/>
            <person name="Wang P."/>
            <person name="Xu L."/>
            <person name="Schmidt M.H."/>
            <person name="Jia X."/>
            <person name="Li D."/>
            <person name="Zhu A."/>
            <person name="Guo F."/>
            <person name="Chen W."/>
            <person name="Ni D."/>
            <person name="Usadel B."/>
            <person name="Fernie A.R."/>
            <person name="Wen W."/>
        </authorList>
    </citation>
    <scope>NUCLEOTIDE SEQUENCE [LARGE SCALE GENOMIC DNA]</scope>
    <source>
        <strain evidence="2">cv. G240</strain>
    </source>
</reference>
<accession>A0A7J7G1B8</accession>
<dbReference type="AlphaFoldDB" id="A0A7J7G1B8"/>
<dbReference type="EMBL" id="JACBKZ010000014">
    <property type="protein sequence ID" value="KAF5934452.1"/>
    <property type="molecule type" value="Genomic_DNA"/>
</dbReference>
<dbReference type="Proteomes" id="UP000593564">
    <property type="component" value="Unassembled WGS sequence"/>
</dbReference>
<organism evidence="1 2">
    <name type="scientific">Camellia sinensis</name>
    <name type="common">Tea plant</name>
    <name type="synonym">Thea sinensis</name>
    <dbReference type="NCBI Taxonomy" id="4442"/>
    <lineage>
        <taxon>Eukaryota</taxon>
        <taxon>Viridiplantae</taxon>
        <taxon>Streptophyta</taxon>
        <taxon>Embryophyta</taxon>
        <taxon>Tracheophyta</taxon>
        <taxon>Spermatophyta</taxon>
        <taxon>Magnoliopsida</taxon>
        <taxon>eudicotyledons</taxon>
        <taxon>Gunneridae</taxon>
        <taxon>Pentapetalae</taxon>
        <taxon>asterids</taxon>
        <taxon>Ericales</taxon>
        <taxon>Theaceae</taxon>
        <taxon>Camellia</taxon>
    </lineage>
</organism>
<evidence type="ECO:0000313" key="1">
    <source>
        <dbReference type="EMBL" id="KAF5934452.1"/>
    </source>
</evidence>
<keyword evidence="2" id="KW-1185">Reference proteome</keyword>
<comment type="caution">
    <text evidence="1">The sequence shown here is derived from an EMBL/GenBank/DDBJ whole genome shotgun (WGS) entry which is preliminary data.</text>
</comment>
<gene>
    <name evidence="1" type="ORF">HYC85_030623</name>
</gene>
<name>A0A7J7G1B8_CAMSI</name>
<evidence type="ECO:0000313" key="2">
    <source>
        <dbReference type="Proteomes" id="UP000593564"/>
    </source>
</evidence>